<sequence length="447" mass="48156">MTALLLPLGVGLELVALGAQWPQLSWFAAAALAGYYLLHFRRLLIYPRVLGLITVGMLLAVAMLGQADPALWGRLAASGAYYASFLGALGLMQLLARRLPHLREMHKALLAGPAIWLYPRYVLTSGSIGSILNFGMMSLLCGTLDQHLRQYALDDSQRREGLRSVMVTTLRGFALVPLVAPTSVTIAMITREMPQLSWSTMVPYGLVAALLLLVVGWRRETTGLLRLRNNIGDSTPATGMGALLIGSLLGLMAIGMLAWLTLLTPSQAAMILIPVGIAGYLLWCERSPRRVISEISDNLVTMHNEMFIFGCAALMGGALGALVPLEDLALWLAQEPKYNMLLAVGSLFGIIILAAAGVAPIVSLSLLVGLLAELARLGVPIMTPALGLMCGFSIAMIFSPFGPSALILARFSGEKPWRVAFVWNGRFVLAALPLLLLLLFGVHWLHI</sequence>
<feature type="transmembrane region" description="Helical" evidence="1">
    <location>
        <begin position="427"/>
        <end position="445"/>
    </location>
</feature>
<feature type="transmembrane region" description="Helical" evidence="1">
    <location>
        <begin position="79"/>
        <end position="96"/>
    </location>
</feature>
<evidence type="ECO:0000256" key="1">
    <source>
        <dbReference type="SAM" id="Phobius"/>
    </source>
</evidence>
<feature type="transmembrane region" description="Helical" evidence="1">
    <location>
        <begin position="196"/>
        <end position="217"/>
    </location>
</feature>
<feature type="transmembrane region" description="Helical" evidence="1">
    <location>
        <begin position="306"/>
        <end position="325"/>
    </location>
</feature>
<dbReference type="EMBL" id="LK391969">
    <property type="protein sequence ID" value="CEF26581.1"/>
    <property type="molecule type" value="Genomic_DNA"/>
</dbReference>
<dbReference type="AlphaFoldDB" id="A0A078MDP7"/>
<keyword evidence="1" id="KW-0472">Membrane</keyword>
<name>A0A078MDP7_9PSED</name>
<accession>A0A078MDP7</accession>
<feature type="transmembrane region" description="Helical" evidence="1">
    <location>
        <begin position="238"/>
        <end position="262"/>
    </location>
</feature>
<dbReference type="RefSeq" id="WP_044499162.1">
    <property type="nucleotide sequence ID" value="NZ_LK391969.1"/>
</dbReference>
<feature type="transmembrane region" description="Helical" evidence="1">
    <location>
        <begin position="268"/>
        <end position="285"/>
    </location>
</feature>
<feature type="transmembrane region" description="Helical" evidence="1">
    <location>
        <begin position="168"/>
        <end position="190"/>
    </location>
</feature>
<dbReference type="PATRIC" id="fig|1461581.3.peg.1492"/>
<protein>
    <submittedName>
        <fullName evidence="2">Uncharacterized protein</fullName>
    </submittedName>
</protein>
<keyword evidence="1" id="KW-0812">Transmembrane</keyword>
<feature type="transmembrane region" description="Helical" evidence="1">
    <location>
        <begin position="345"/>
        <end position="372"/>
    </location>
</feature>
<organism evidence="2">
    <name type="scientific">Pseudomonas saudimassiliensis</name>
    <dbReference type="NCBI Taxonomy" id="1461581"/>
    <lineage>
        <taxon>Bacteria</taxon>
        <taxon>Pseudomonadati</taxon>
        <taxon>Pseudomonadota</taxon>
        <taxon>Gammaproteobacteria</taxon>
        <taxon>Pseudomonadales</taxon>
        <taxon>Pseudomonadaceae</taxon>
        <taxon>Pseudomonas</taxon>
    </lineage>
</organism>
<keyword evidence="1" id="KW-1133">Transmembrane helix</keyword>
<evidence type="ECO:0000313" key="2">
    <source>
        <dbReference type="EMBL" id="CEA04385.1"/>
    </source>
</evidence>
<gene>
    <name evidence="2" type="ORF">BN1049_01514</name>
</gene>
<feature type="transmembrane region" description="Helical" evidence="1">
    <location>
        <begin position="384"/>
        <end position="407"/>
    </location>
</feature>
<reference evidence="2" key="1">
    <citation type="submission" date="2014-07" db="EMBL/GenBank/DDBJ databases">
        <authorList>
            <person name="Urmite Genomes Urmite Genomes"/>
        </authorList>
    </citation>
    <scope>NUCLEOTIDE SEQUENCE</scope>
    <source>
        <strain evidence="2">12M76_air</strain>
    </source>
</reference>
<dbReference type="OrthoDB" id="7025449at2"/>
<dbReference type="EMBL" id="LM997413">
    <property type="protein sequence ID" value="CEA04385.1"/>
    <property type="molecule type" value="Genomic_DNA"/>
</dbReference>
<proteinExistence type="predicted"/>
<feature type="transmembrane region" description="Helical" evidence="1">
    <location>
        <begin position="20"/>
        <end position="38"/>
    </location>
</feature>
<feature type="transmembrane region" description="Helical" evidence="1">
    <location>
        <begin position="45"/>
        <end position="67"/>
    </location>
</feature>